<proteinExistence type="predicted"/>
<feature type="compositionally biased region" description="Acidic residues" evidence="1">
    <location>
        <begin position="438"/>
        <end position="471"/>
    </location>
</feature>
<accession>A0A553HWD4</accession>
<name>A0A553HWD4_9PEZI</name>
<sequence>MEDWPKLVVFTNKMNILQLPAEIIRLILSNVEETRDLKTFSEASKAAYEHAAPIGYQSVILKQDQFAPDQPNRDVAALLNQSERSYILQYIRKLCITSDFKSNFDSFRCWNTNEIPNLHLKQLSLNAFPLDSPERLVEFLNVRQLQSLKLRLCPGWSSFLRTLYESGRGVNLKSFELKNSIDLTDDFEEYDISDFLNSFTGLEELYLSVVDPSSPFLLWKAALHHSSSLRRMVYQVRTENVFGDSKYCGEEEDLINLSMRSIKAWKRLTYHLGALDLECLGLTCPPFRLPLLLQPYCQKGTLKVLHVRQSKLDTNRYGSWCFDSHKPESVLPSFQYLVNWVFGPDGICSLQLLAFRDFQYRGRLSSYNLILRRKDAPVADGELPYYRLDPLLERNKSLGDAVCGFLEACPSAPLTGARYYGDDNDDEHLGWQPRYVENDEDYEDDEDDEDDDDDDDEDNDIDDNDSMETDA</sequence>
<keyword evidence="3" id="KW-1185">Reference proteome</keyword>
<reference evidence="3" key="1">
    <citation type="submission" date="2019-06" db="EMBL/GenBank/DDBJ databases">
        <title>Draft genome sequence of the griseofulvin-producing fungus Xylaria cubensis strain G536.</title>
        <authorList>
            <person name="Mead M.E."/>
            <person name="Raja H.A."/>
            <person name="Steenwyk J.L."/>
            <person name="Knowles S.L."/>
            <person name="Oberlies N.H."/>
            <person name="Rokas A."/>
        </authorList>
    </citation>
    <scope>NUCLEOTIDE SEQUENCE [LARGE SCALE GENOMIC DNA]</scope>
    <source>
        <strain evidence="3">G536</strain>
    </source>
</reference>
<dbReference type="OrthoDB" id="1720422at2759"/>
<gene>
    <name evidence="2" type="ORF">FHL15_006879</name>
</gene>
<dbReference type="Proteomes" id="UP000319160">
    <property type="component" value="Unassembled WGS sequence"/>
</dbReference>
<evidence type="ECO:0000256" key="1">
    <source>
        <dbReference type="SAM" id="MobiDB-lite"/>
    </source>
</evidence>
<comment type="caution">
    <text evidence="2">The sequence shown here is derived from an EMBL/GenBank/DDBJ whole genome shotgun (WGS) entry which is preliminary data.</text>
</comment>
<organism evidence="2 3">
    <name type="scientific">Xylaria flabelliformis</name>
    <dbReference type="NCBI Taxonomy" id="2512241"/>
    <lineage>
        <taxon>Eukaryota</taxon>
        <taxon>Fungi</taxon>
        <taxon>Dikarya</taxon>
        <taxon>Ascomycota</taxon>
        <taxon>Pezizomycotina</taxon>
        <taxon>Sordariomycetes</taxon>
        <taxon>Xylariomycetidae</taxon>
        <taxon>Xylariales</taxon>
        <taxon>Xylariaceae</taxon>
        <taxon>Xylaria</taxon>
    </lineage>
</organism>
<evidence type="ECO:0008006" key="4">
    <source>
        <dbReference type="Google" id="ProtNLM"/>
    </source>
</evidence>
<feature type="region of interest" description="Disordered" evidence="1">
    <location>
        <begin position="425"/>
        <end position="471"/>
    </location>
</feature>
<evidence type="ECO:0000313" key="3">
    <source>
        <dbReference type="Proteomes" id="UP000319160"/>
    </source>
</evidence>
<dbReference type="EMBL" id="VFLP01000038">
    <property type="protein sequence ID" value="TRX92264.1"/>
    <property type="molecule type" value="Genomic_DNA"/>
</dbReference>
<dbReference type="AlphaFoldDB" id="A0A553HWD4"/>
<evidence type="ECO:0000313" key="2">
    <source>
        <dbReference type="EMBL" id="TRX92264.1"/>
    </source>
</evidence>
<protein>
    <recommendedName>
        <fullName evidence="4">F-box domain-containing protein</fullName>
    </recommendedName>
</protein>